<dbReference type="Pfam" id="PF07637">
    <property type="entry name" value="PSD5"/>
    <property type="match status" value="1"/>
</dbReference>
<accession>A0ABP0IJ35</accession>
<dbReference type="InterPro" id="IPR031768">
    <property type="entry name" value="CBM60_xylan-bd"/>
</dbReference>
<feature type="domain" description="DUF1592" evidence="4">
    <location>
        <begin position="340"/>
        <end position="469"/>
    </location>
</feature>
<keyword evidence="8" id="KW-1185">Reference proteome</keyword>
<dbReference type="InterPro" id="IPR013039">
    <property type="entry name" value="DUF1588"/>
</dbReference>
<evidence type="ECO:0000259" key="6">
    <source>
        <dbReference type="Pfam" id="PF16841"/>
    </source>
</evidence>
<proteinExistence type="predicted"/>
<organism evidence="7 8">
    <name type="scientific">Durusdinium trenchii</name>
    <dbReference type="NCBI Taxonomy" id="1381693"/>
    <lineage>
        <taxon>Eukaryota</taxon>
        <taxon>Sar</taxon>
        <taxon>Alveolata</taxon>
        <taxon>Dinophyceae</taxon>
        <taxon>Suessiales</taxon>
        <taxon>Symbiodiniaceae</taxon>
        <taxon>Durusdinium</taxon>
    </lineage>
</organism>
<feature type="domain" description="Carbohydrate binding module xylan-binding" evidence="6">
    <location>
        <begin position="152"/>
        <end position="245"/>
    </location>
</feature>
<dbReference type="Pfam" id="PF07631">
    <property type="entry name" value="PSD4"/>
    <property type="match status" value="1"/>
</dbReference>
<evidence type="ECO:0000313" key="8">
    <source>
        <dbReference type="Proteomes" id="UP001642464"/>
    </source>
</evidence>
<name>A0ABP0IJ35_9DINO</name>
<feature type="domain" description="DUF1585" evidence="1">
    <location>
        <begin position="601"/>
        <end position="672"/>
    </location>
</feature>
<sequence>MDQPSEEDRNQIVEWLDHQLYYVDCSADLDPGRVTVRRLNQTEYRNTIRDLLGVDFDPSRTFPSDDVGYGFDNIGDVLTIPPLLVEKYLDAAETISLAAIQAPESLRIHHKLVGAEMKHSGSAKKGPYASAVMPSRGRAFETVRVAVDGEYTLRVEAAADQAGDEPAKMELTAGPDFSKIIEIKSHKKPEEFEFQVVLSKGSVEISGSFINDFYDEKAKGRKDRNLYLKSIELEGPAKIAESAYRESHRRLITVTPADGVSPLEAAQANFRQFLPRAFRRPVREEEVEKFAAFVPMVMDRGESFESGMQIALQAVLVSPQFLFRTEGGTSPGRPGTAELLDDYALASRLSYFLWSSMPDKTLFDLAAAGRLHKLDVLKEQTLRMLADERADELVRNFSGQWLGLRKLSTNEVAPDPKLFPEYDETLRDDMWKETELFFGSIVRDNRSVYDLLTARDTFVNERLARHYGLEGIEGEEFRRVELPEGQQRAGLLTHASILTLTSYPTRTSPVKRGQWVLENLLGDEPPEAPPVVPALDETQEANPNLSFREQLELHRADPGCASCHKLMDDIGFGLQNFDAIGRWRVQDGEFPVDANGTLPTGESFEGPLELIGILGQRREEFARCLAEKMLTYALGRGVEYYDKCTIDSILMRLADDDRFASLAVAIVTSEPFRMRRSN</sequence>
<dbReference type="InterPro" id="IPR011478">
    <property type="entry name" value="DUF1585"/>
</dbReference>
<evidence type="ECO:0000259" key="2">
    <source>
        <dbReference type="Pfam" id="PF07626"/>
    </source>
</evidence>
<feature type="domain" description="DUF1588" evidence="3">
    <location>
        <begin position="488"/>
        <end position="586"/>
    </location>
</feature>
<dbReference type="Pfam" id="PF16841">
    <property type="entry name" value="CBM60"/>
    <property type="match status" value="1"/>
</dbReference>
<evidence type="ECO:0000259" key="1">
    <source>
        <dbReference type="Pfam" id="PF07624"/>
    </source>
</evidence>
<dbReference type="Pfam" id="PF07627">
    <property type="entry name" value="PSCyt3"/>
    <property type="match status" value="1"/>
</dbReference>
<dbReference type="InterPro" id="IPR013042">
    <property type="entry name" value="DUF1592"/>
</dbReference>
<gene>
    <name evidence="7" type="ORF">SCF082_LOCUS6917</name>
</gene>
<dbReference type="InterPro" id="IPR013036">
    <property type="entry name" value="DUF1587"/>
</dbReference>
<comment type="caution">
    <text evidence="7">The sequence shown here is derived from an EMBL/GenBank/DDBJ whole genome shotgun (WGS) entry which is preliminary data.</text>
</comment>
<dbReference type="InterPro" id="IPR013043">
    <property type="entry name" value="DUF1595"/>
</dbReference>
<reference evidence="7 8" key="1">
    <citation type="submission" date="2024-02" db="EMBL/GenBank/DDBJ databases">
        <authorList>
            <person name="Chen Y."/>
            <person name="Shah S."/>
            <person name="Dougan E. K."/>
            <person name="Thang M."/>
            <person name="Chan C."/>
        </authorList>
    </citation>
    <scope>NUCLEOTIDE SEQUENCE [LARGE SCALE GENOMIC DNA]</scope>
</reference>
<feature type="domain" description="DUF1595" evidence="5">
    <location>
        <begin position="266"/>
        <end position="326"/>
    </location>
</feature>
<protein>
    <recommendedName>
        <fullName evidence="9">DUF1592 domain-containing protein</fullName>
    </recommendedName>
</protein>
<dbReference type="Pfam" id="PF07624">
    <property type="entry name" value="PSD2"/>
    <property type="match status" value="1"/>
</dbReference>
<dbReference type="EMBL" id="CAXAMM010003830">
    <property type="protein sequence ID" value="CAK9001419.1"/>
    <property type="molecule type" value="Genomic_DNA"/>
</dbReference>
<evidence type="ECO:0008006" key="9">
    <source>
        <dbReference type="Google" id="ProtNLM"/>
    </source>
</evidence>
<dbReference type="Proteomes" id="UP001642464">
    <property type="component" value="Unassembled WGS sequence"/>
</dbReference>
<dbReference type="Pfam" id="PF07626">
    <property type="entry name" value="PSD3"/>
    <property type="match status" value="1"/>
</dbReference>
<evidence type="ECO:0000313" key="7">
    <source>
        <dbReference type="EMBL" id="CAK9001419.1"/>
    </source>
</evidence>
<evidence type="ECO:0000259" key="5">
    <source>
        <dbReference type="Pfam" id="PF07637"/>
    </source>
</evidence>
<feature type="domain" description="DUF1587" evidence="2">
    <location>
        <begin position="37"/>
        <end position="100"/>
    </location>
</feature>
<evidence type="ECO:0000259" key="4">
    <source>
        <dbReference type="Pfam" id="PF07631"/>
    </source>
</evidence>
<evidence type="ECO:0000259" key="3">
    <source>
        <dbReference type="Pfam" id="PF07627"/>
    </source>
</evidence>